<comment type="function">
    <text evidence="10">Paramyosin is a major structural component of many thick filaments isolated from invertebrate muscles.</text>
</comment>
<evidence type="ECO:0000256" key="11">
    <source>
        <dbReference type="SAM" id="Coils"/>
    </source>
</evidence>
<evidence type="ECO:0000256" key="3">
    <source>
        <dbReference type="ARBA" id="ARBA00018623"/>
    </source>
</evidence>
<reference evidence="13 14" key="1">
    <citation type="submission" date="2012-04" db="EMBL/GenBank/DDBJ databases">
        <title>The Genome Sequence of Loa loa.</title>
        <authorList>
            <consortium name="The Broad Institute Genome Sequencing Platform"/>
            <consortium name="Broad Institute Genome Sequencing Center for Infectious Disease"/>
            <person name="Nutman T.B."/>
            <person name="Fink D.L."/>
            <person name="Russ C."/>
            <person name="Young S."/>
            <person name="Zeng Q."/>
            <person name="Gargeya S."/>
            <person name="Alvarado L."/>
            <person name="Berlin A."/>
            <person name="Chapman S.B."/>
            <person name="Chen Z."/>
            <person name="Freedman E."/>
            <person name="Gellesch M."/>
            <person name="Goldberg J."/>
            <person name="Griggs A."/>
            <person name="Gujja S."/>
            <person name="Heilman E.R."/>
            <person name="Heiman D."/>
            <person name="Howarth C."/>
            <person name="Mehta T."/>
            <person name="Neiman D."/>
            <person name="Pearson M."/>
            <person name="Roberts A."/>
            <person name="Saif S."/>
            <person name="Shea T."/>
            <person name="Shenoy N."/>
            <person name="Sisk P."/>
            <person name="Stolte C."/>
            <person name="Sykes S."/>
            <person name="White J."/>
            <person name="Yandava C."/>
            <person name="Haas B."/>
            <person name="Henn M.R."/>
            <person name="Nusbaum C."/>
            <person name="Birren B."/>
        </authorList>
    </citation>
    <scope>NUCLEOTIDE SEQUENCE [LARGE SCALE GENOMIC DNA]</scope>
</reference>
<reference evidence="15" key="2">
    <citation type="submission" date="2016-11" db="UniProtKB">
        <authorList>
            <consortium name="WormBaseParasite"/>
        </authorList>
    </citation>
    <scope>IDENTIFICATION</scope>
</reference>
<sequence length="163" mass="18755">MIIFQFPVRLDEAEQAALRSGQKIIAKLEMRIRELEQELDGEQKRSSDYEKEMKKGDRRIKELQFQCEEDRKNNDRLTELVDKLQIKIKVYKRQVEEAEEVAAVNLGKYRQLQTQLDDANERADIAENSLAKLRSKNRASTIAPLGLSASASFIRVSSQSDLA</sequence>
<evidence type="ECO:0000313" key="13">
    <source>
        <dbReference type="EMBL" id="EJD76607.1"/>
    </source>
</evidence>
<evidence type="ECO:0000256" key="6">
    <source>
        <dbReference type="ARBA" id="ARBA00023054"/>
    </source>
</evidence>
<dbReference type="RefSeq" id="XP_020307395.1">
    <property type="nucleotide sequence ID" value="XM_020449135.1"/>
</dbReference>
<dbReference type="PANTHER" id="PTHR46349:SF6">
    <property type="entry name" value="MYOSIN-6-LIKE"/>
    <property type="match status" value="1"/>
</dbReference>
<evidence type="ECO:0000256" key="2">
    <source>
        <dbReference type="ARBA" id="ARBA00008447"/>
    </source>
</evidence>
<evidence type="ECO:0000256" key="9">
    <source>
        <dbReference type="ARBA" id="ARBA00023179"/>
    </source>
</evidence>
<evidence type="ECO:0000313" key="15">
    <source>
        <dbReference type="WBParaSite" id="EN70_5804"/>
    </source>
</evidence>
<dbReference type="OMA" id="TEEDCKN"/>
<evidence type="ECO:0000259" key="12">
    <source>
        <dbReference type="Pfam" id="PF01576"/>
    </source>
</evidence>
<evidence type="ECO:0000256" key="1">
    <source>
        <dbReference type="ARBA" id="ARBA00004657"/>
    </source>
</evidence>
<name>A0A1I7VSM5_LOALO</name>
<keyword evidence="5" id="KW-0963">Cytoplasm</keyword>
<accession>A0A1S0UNX4</accession>
<comment type="subcellular location">
    <subcellularLocation>
        <location evidence="1">Cytoplasm</location>
        <location evidence="1">Myofibril</location>
    </subcellularLocation>
</comment>
<dbReference type="GeneID" id="31251398"/>
<accession>A0A1I7VSM5</accession>
<evidence type="ECO:0000313" key="14">
    <source>
        <dbReference type="Proteomes" id="UP000095285"/>
    </source>
</evidence>
<feature type="domain" description="Myosin tail" evidence="12">
    <location>
        <begin position="8"/>
        <end position="136"/>
    </location>
</feature>
<evidence type="ECO:0000256" key="5">
    <source>
        <dbReference type="ARBA" id="ARBA00022490"/>
    </source>
</evidence>
<dbReference type="STRING" id="7209.A0A1I7VSM5"/>
<dbReference type="GO" id="GO:0030016">
    <property type="term" value="C:myofibril"/>
    <property type="evidence" value="ECO:0007669"/>
    <property type="project" value="UniProtKB-SubCell"/>
</dbReference>
<gene>
    <name evidence="13 15" type="ORF">LOAG_16483</name>
</gene>
<dbReference type="Proteomes" id="UP000095285">
    <property type="component" value="Unassembled WGS sequence"/>
</dbReference>
<proteinExistence type="inferred from homology"/>
<evidence type="ECO:0000256" key="4">
    <source>
        <dbReference type="ARBA" id="ARBA00022433"/>
    </source>
</evidence>
<keyword evidence="7" id="KW-0518">Myosin</keyword>
<comment type="similarity">
    <text evidence="2">Belongs to the paramyosin family.</text>
</comment>
<keyword evidence="14" id="KW-1185">Reference proteome</keyword>
<feature type="coiled-coil region" evidence="11">
    <location>
        <begin position="18"/>
        <end position="136"/>
    </location>
</feature>
<dbReference type="EMBL" id="JH712070">
    <property type="protein sequence ID" value="EJD76607.1"/>
    <property type="molecule type" value="Genomic_DNA"/>
</dbReference>
<evidence type="ECO:0000256" key="10">
    <source>
        <dbReference type="ARBA" id="ARBA00049580"/>
    </source>
</evidence>
<keyword evidence="9" id="KW-0514">Muscle protein</keyword>
<dbReference type="GO" id="GO:0016459">
    <property type="term" value="C:myosin complex"/>
    <property type="evidence" value="ECO:0007669"/>
    <property type="project" value="InterPro"/>
</dbReference>
<keyword evidence="8" id="KW-0505">Motor protein</keyword>
<dbReference type="Pfam" id="PF01576">
    <property type="entry name" value="Myosin_tail_1"/>
    <property type="match status" value="1"/>
</dbReference>
<dbReference type="InParanoid" id="A0A1I7VSM5"/>
<keyword evidence="6 11" id="KW-0175">Coiled coil</keyword>
<evidence type="ECO:0000256" key="8">
    <source>
        <dbReference type="ARBA" id="ARBA00023175"/>
    </source>
</evidence>
<evidence type="ECO:0000256" key="7">
    <source>
        <dbReference type="ARBA" id="ARBA00023123"/>
    </source>
</evidence>
<organism evidence="14 15">
    <name type="scientific">Loa loa</name>
    <name type="common">Eye worm</name>
    <name type="synonym">Filaria loa</name>
    <dbReference type="NCBI Taxonomy" id="7209"/>
    <lineage>
        <taxon>Eukaryota</taxon>
        <taxon>Metazoa</taxon>
        <taxon>Ecdysozoa</taxon>
        <taxon>Nematoda</taxon>
        <taxon>Chromadorea</taxon>
        <taxon>Rhabditida</taxon>
        <taxon>Spirurina</taxon>
        <taxon>Spiruromorpha</taxon>
        <taxon>Filarioidea</taxon>
        <taxon>Onchocercidae</taxon>
        <taxon>Loa</taxon>
    </lineage>
</organism>
<dbReference type="Gene3D" id="1.10.287.1490">
    <property type="match status" value="1"/>
</dbReference>
<dbReference type="OrthoDB" id="5858947at2759"/>
<dbReference type="InterPro" id="IPR002928">
    <property type="entry name" value="Myosin_tail"/>
</dbReference>
<protein>
    <recommendedName>
        <fullName evidence="3">Paramyosin</fullName>
    </recommendedName>
</protein>
<dbReference type="WBParaSite" id="EN70_5804">
    <property type="protein sequence ID" value="EN70_5804"/>
    <property type="gene ID" value="EN70_5804"/>
</dbReference>
<dbReference type="AlphaFoldDB" id="A0A1I7VSM5"/>
<dbReference type="eggNOG" id="KOG0161">
    <property type="taxonomic scope" value="Eukaryota"/>
</dbReference>
<dbReference type="CTD" id="31251398"/>
<dbReference type="PANTHER" id="PTHR46349">
    <property type="entry name" value="CINGULIN-LIKE PROTEIN 1-RELATED"/>
    <property type="match status" value="1"/>
</dbReference>
<keyword evidence="4" id="KW-0787">Thick filament</keyword>
<dbReference type="GO" id="GO:0032982">
    <property type="term" value="C:myosin filament"/>
    <property type="evidence" value="ECO:0007669"/>
    <property type="project" value="UniProtKB-KW"/>
</dbReference>
<dbReference type="SUPFAM" id="SSF57997">
    <property type="entry name" value="Tropomyosin"/>
    <property type="match status" value="1"/>
</dbReference>
<dbReference type="KEGG" id="loa:LOAG_16483"/>